<keyword evidence="1" id="KW-0812">Transmembrane</keyword>
<evidence type="ECO:0000313" key="3">
    <source>
        <dbReference type="Proteomes" id="UP000479241"/>
    </source>
</evidence>
<gene>
    <name evidence="2" type="ORF">GCU60_13430</name>
</gene>
<evidence type="ECO:0000313" key="2">
    <source>
        <dbReference type="EMBL" id="NEK86746.1"/>
    </source>
</evidence>
<dbReference type="SUPFAM" id="SSF81324">
    <property type="entry name" value="Voltage-gated potassium channels"/>
    <property type="match status" value="1"/>
</dbReference>
<protein>
    <recommendedName>
        <fullName evidence="4">Two pore domain potassium channel family protein</fullName>
    </recommendedName>
</protein>
<accession>A0A6L9W3S2</accession>
<sequence>MGGAALVAAGSVLVLLVLADVLLTTLTLGEGAGPLTRRLLGLLWRGSLRLRRPGRRSRLLSNSGPALLVVTVAFWLTTTWLGWWLVFLGSGSVRSAETQAPAGPADVAYYAGYAISTLGTGDFVADSSVWRILTALAGVEGLILVTLSITYLLGVVSAVVARRALATQVHALGGTAGEIVVEGWTGHGFSPAFTQHLVGLTTALTGVVQQHFAYPVLHYFRTASPAESAPVAVALLDDVLLLLDSAVDAGVAPDASAVRPARRTVADYVRTVGGLAAGGHPGDPPPCPSVVPLERAGIPLRSTAERDSAFRSGTDRRRGLRQLVEEAGWSWPGA</sequence>
<feature type="transmembrane region" description="Helical" evidence="1">
    <location>
        <begin position="132"/>
        <end position="153"/>
    </location>
</feature>
<feature type="transmembrane region" description="Helical" evidence="1">
    <location>
        <begin position="64"/>
        <end position="87"/>
    </location>
</feature>
<proteinExistence type="predicted"/>
<dbReference type="AlphaFoldDB" id="A0A6L9W3S2"/>
<evidence type="ECO:0000256" key="1">
    <source>
        <dbReference type="SAM" id="Phobius"/>
    </source>
</evidence>
<keyword evidence="1" id="KW-1133">Transmembrane helix</keyword>
<evidence type="ECO:0008006" key="4">
    <source>
        <dbReference type="Google" id="ProtNLM"/>
    </source>
</evidence>
<comment type="caution">
    <text evidence="2">The sequence shown here is derived from an EMBL/GenBank/DDBJ whole genome shotgun (WGS) entry which is preliminary data.</text>
</comment>
<dbReference type="RefSeq" id="WP_163206037.1">
    <property type="nucleotide sequence ID" value="NZ_JAAGWG010000019.1"/>
</dbReference>
<feature type="transmembrane region" description="Helical" evidence="1">
    <location>
        <begin position="107"/>
        <end position="125"/>
    </location>
</feature>
<dbReference type="Proteomes" id="UP000479241">
    <property type="component" value="Unassembled WGS sequence"/>
</dbReference>
<organism evidence="2 3">
    <name type="scientific">Blastococcus saxobsidens</name>
    <dbReference type="NCBI Taxonomy" id="138336"/>
    <lineage>
        <taxon>Bacteria</taxon>
        <taxon>Bacillati</taxon>
        <taxon>Actinomycetota</taxon>
        <taxon>Actinomycetes</taxon>
        <taxon>Geodermatophilales</taxon>
        <taxon>Geodermatophilaceae</taxon>
        <taxon>Blastococcus</taxon>
    </lineage>
</organism>
<keyword evidence="1" id="KW-0472">Membrane</keyword>
<dbReference type="EMBL" id="JAAGWG010000019">
    <property type="protein sequence ID" value="NEK86746.1"/>
    <property type="molecule type" value="Genomic_DNA"/>
</dbReference>
<reference evidence="2 3" key="1">
    <citation type="submission" date="2019-12" db="EMBL/GenBank/DDBJ databases">
        <title>the WGS of Blastococcus saxobsidens 67B17.</title>
        <authorList>
            <person name="Jiang Z."/>
        </authorList>
    </citation>
    <scope>NUCLEOTIDE SEQUENCE [LARGE SCALE GENOMIC DNA]</scope>
    <source>
        <strain evidence="2 3">67B17</strain>
    </source>
</reference>
<dbReference type="Gene3D" id="1.10.287.70">
    <property type="match status" value="1"/>
</dbReference>
<name>A0A6L9W3S2_9ACTN</name>